<organism evidence="5 6">
    <name type="scientific">Ziziphus jujuba</name>
    <name type="common">Chinese jujube</name>
    <name type="synonym">Ziziphus sativa</name>
    <dbReference type="NCBI Taxonomy" id="326968"/>
    <lineage>
        <taxon>Eukaryota</taxon>
        <taxon>Viridiplantae</taxon>
        <taxon>Streptophyta</taxon>
        <taxon>Embryophyta</taxon>
        <taxon>Tracheophyta</taxon>
        <taxon>Spermatophyta</taxon>
        <taxon>Magnoliopsida</taxon>
        <taxon>eudicotyledons</taxon>
        <taxon>Gunneridae</taxon>
        <taxon>Pentapetalae</taxon>
        <taxon>rosids</taxon>
        <taxon>fabids</taxon>
        <taxon>Rosales</taxon>
        <taxon>Rhamnaceae</taxon>
        <taxon>Paliureae</taxon>
        <taxon>Ziziphus</taxon>
    </lineage>
</organism>
<feature type="compositionally biased region" description="Low complexity" evidence="3">
    <location>
        <begin position="460"/>
        <end position="472"/>
    </location>
</feature>
<dbReference type="PANTHER" id="PTHR33400">
    <property type="entry name" value="ZINC FINGER CCCH DOMAIN-CONTAINING PROTEIN 6-RELATED"/>
    <property type="match status" value="1"/>
</dbReference>
<name>A0ABM3ZSE8_ZIZJJ</name>
<proteinExistence type="predicted"/>
<reference evidence="6" key="1">
    <citation type="submission" date="2025-08" db="UniProtKB">
        <authorList>
            <consortium name="RefSeq"/>
        </authorList>
    </citation>
    <scope>IDENTIFICATION</scope>
    <source>
        <tissue evidence="6">Seedling</tissue>
    </source>
</reference>
<dbReference type="RefSeq" id="XP_060667411.1">
    <property type="nucleotide sequence ID" value="XM_060811428.1"/>
</dbReference>
<evidence type="ECO:0000256" key="3">
    <source>
        <dbReference type="SAM" id="MobiDB-lite"/>
    </source>
</evidence>
<keyword evidence="5" id="KW-1185">Reference proteome</keyword>
<evidence type="ECO:0000259" key="4">
    <source>
        <dbReference type="SMART" id="SM00389"/>
    </source>
</evidence>
<gene>
    <name evidence="6" type="primary">LOC107426355</name>
</gene>
<sequence length="994" mass="110930">MEALKEDFSELEIGSSAQSFQKFLNSQRELFHSQIDQLQKIVVTQCQLTGVNPLSQEMAAGALSINIGKRPRDLLNPKAVKYMQSVFAIKDAISKKESREISALYGVTVTQVREFFTSQRSRVRKVVRLSREKTIRSNEYTEPHDGISATSGALMPIDPVPLNTVVPTSVEEAPSCSTQDDALPGIDDLDKQFVENIFTLMRKEETFSGQVKLMEWILRIQNSTVLCWFLNKGGVMILATWLSQAATEEQTTVLFVILKVLCHLPLHKAVPVHMSAVLQSVNRLRFYRTSDISNRARVLLARLSKLLARSQALKKPNGMKSSSDAQQELMLKQSIDDVVGYEPWQSNIDFTGNILASPYDSSENFRKSEPMQTLKLLPASSDDSNKKQVLGITQRRKVQMVEQPGQKTAGRSTQAARAAPISQGRPMSADDIQKAKMRAQWMQSKYGKAGSSNSNKEAKIQSSNKSSTSQASILPLASKVPVRPNIEEQKKPVSLLSKVPNILEASLDQKMIADSKEPWWEKCRRVQKLWQTPPEIKLNHQWSVGAGENSKEVEVQKNRNNREKETIYQRIQEIPSNPKEPWDLEMDYDDTLTPEIPTQQLPDADNTETQATNQAINNVGTQGAPSQRVNNYASLQSITTSQTGSTSIAEPDLELLAVLLKNPELVFALTSGQASNLSSEETVKLLDMIKAGGSGLTSNMNGLDRQGEDNIGVSLPSPTPSSNPGTTGWRQEAVRNPFSQQTVLPNRATYISSEVATANSVPPPHISAAHISSLRQSASIPPYSHQTPASDVVMKNSPLTVTPFHNLHSASLPSMRVESTSSVKPSLISNAEERQRFPIPSNTLLPTTARPQIHPQQQQLLSGPSDPYTPVYSKQIGKPNPASESWRTTQGLPSFYRPLNQNNYNASLVGPEQPQLMSGPKWEGNEYVEEDDFESWSPDNSPVRNPEYMMGRSFPDARTNPGREYRPERMRQRNSSGYRDQNRYGNRRWRDRRR</sequence>
<dbReference type="InterPro" id="IPR001356">
    <property type="entry name" value="HD"/>
</dbReference>
<feature type="compositionally biased region" description="Polar residues" evidence="3">
    <location>
        <begin position="405"/>
        <end position="415"/>
    </location>
</feature>
<feature type="region of interest" description="Disordered" evidence="3">
    <location>
        <begin position="441"/>
        <end position="472"/>
    </location>
</feature>
<keyword evidence="2 6" id="KW-0238">DNA-binding</keyword>
<protein>
    <submittedName>
        <fullName evidence="6">Homeobox protein LUMINIDEPENDENS isoform X4</fullName>
    </submittedName>
</protein>
<dbReference type="GO" id="GO:0003677">
    <property type="term" value="F:DNA binding"/>
    <property type="evidence" value="ECO:0007669"/>
    <property type="project" value="UniProtKB-KW"/>
</dbReference>
<evidence type="ECO:0000313" key="6">
    <source>
        <dbReference type="RefSeq" id="XP_060667411.1"/>
    </source>
</evidence>
<dbReference type="PANTHER" id="PTHR33400:SF6">
    <property type="entry name" value="HOMEOBOX PROTEIN LUMINIDEPENDENS"/>
    <property type="match status" value="1"/>
</dbReference>
<dbReference type="SUPFAM" id="SSF46689">
    <property type="entry name" value="Homeodomain-like"/>
    <property type="match status" value="1"/>
</dbReference>
<dbReference type="InterPro" id="IPR009057">
    <property type="entry name" value="Homeodomain-like_sf"/>
</dbReference>
<feature type="region of interest" description="Disordered" evidence="3">
    <location>
        <begin position="398"/>
        <end position="428"/>
    </location>
</feature>
<feature type="compositionally biased region" description="Basic residues" evidence="3">
    <location>
        <begin position="985"/>
        <end position="994"/>
    </location>
</feature>
<evidence type="ECO:0000256" key="2">
    <source>
        <dbReference type="ARBA" id="ARBA00023125"/>
    </source>
</evidence>
<feature type="compositionally biased region" description="Basic and acidic residues" evidence="3">
    <location>
        <begin position="961"/>
        <end position="971"/>
    </location>
</feature>
<keyword evidence="6" id="KW-0371">Homeobox</keyword>
<accession>A0ABM3ZSE8</accession>
<dbReference type="Proteomes" id="UP001652623">
    <property type="component" value="Chromosome 9"/>
</dbReference>
<evidence type="ECO:0000313" key="5">
    <source>
        <dbReference type="Proteomes" id="UP001652623"/>
    </source>
</evidence>
<comment type="subcellular location">
    <subcellularLocation>
        <location evidence="1">Nucleus</location>
    </subcellularLocation>
</comment>
<dbReference type="SMART" id="SM00389">
    <property type="entry name" value="HOX"/>
    <property type="match status" value="1"/>
</dbReference>
<feature type="domain" description="Homeobox" evidence="4">
    <location>
        <begin position="68"/>
        <end position="130"/>
    </location>
</feature>
<feature type="region of interest" description="Disordered" evidence="3">
    <location>
        <begin position="930"/>
        <end position="994"/>
    </location>
</feature>
<dbReference type="Gene3D" id="1.10.10.60">
    <property type="entry name" value="Homeodomain-like"/>
    <property type="match status" value="1"/>
</dbReference>
<evidence type="ECO:0000256" key="1">
    <source>
        <dbReference type="ARBA" id="ARBA00004123"/>
    </source>
</evidence>
<dbReference type="GeneID" id="107426355"/>